<evidence type="ECO:0000256" key="5">
    <source>
        <dbReference type="HAMAP-Rule" id="MF_00299"/>
    </source>
</evidence>
<gene>
    <name evidence="5" type="primary">kptA</name>
    <name evidence="6" type="ORF">ACG02S_10485</name>
</gene>
<dbReference type="PANTHER" id="PTHR12684">
    <property type="entry name" value="PUTATIVE PHOSPHOTRANSFERASE"/>
    <property type="match status" value="1"/>
</dbReference>
<evidence type="ECO:0000256" key="4">
    <source>
        <dbReference type="ARBA" id="ARBA00025212"/>
    </source>
</evidence>
<organism evidence="6 7">
    <name type="scientific">Pelomonas dachongensis</name>
    <dbReference type="NCBI Taxonomy" id="3299029"/>
    <lineage>
        <taxon>Bacteria</taxon>
        <taxon>Pseudomonadati</taxon>
        <taxon>Pseudomonadota</taxon>
        <taxon>Betaproteobacteria</taxon>
        <taxon>Burkholderiales</taxon>
        <taxon>Sphaerotilaceae</taxon>
        <taxon>Roseateles</taxon>
    </lineage>
</organism>
<dbReference type="PANTHER" id="PTHR12684:SF2">
    <property type="entry name" value="TRNA 2'-PHOSPHOTRANSFERASE 1"/>
    <property type="match status" value="1"/>
</dbReference>
<dbReference type="EMBL" id="JBIGHY010000003">
    <property type="protein sequence ID" value="MFG6414326.1"/>
    <property type="molecule type" value="Genomic_DNA"/>
</dbReference>
<protein>
    <recommendedName>
        <fullName evidence="5">Probable RNA 2'-phosphotransferase</fullName>
        <ecNumber evidence="5">2.7.1.-</ecNumber>
    </recommendedName>
</protein>
<sequence>MSNERLLKQVSKQMAYLLRHAPERSGLQLDPEGYVSLDELVHALRQSIPAVTPETVKAVVALVEPQKQRYAIQGDAVRANYGHSLAERIELVPAEPPAVLFHGTARDALSQIRDTGLLPMKRQYVHLTTDRQLAMSVGGRHGPACLLELDAKRAYAEGVVFYQANFTFWLADAVPSCFISWP</sequence>
<dbReference type="SUPFAM" id="SSF56399">
    <property type="entry name" value="ADP-ribosylation"/>
    <property type="match status" value="1"/>
</dbReference>
<comment type="function">
    <text evidence="4 5">Removes the 2'-phosphate from RNA via an intermediate in which the phosphate is ADP-ribosylated by NAD followed by a presumed transesterification to release the RNA and generate ADP-ribose 1''-2''-cyclic phosphate (APPR&gt;P). May function as an ADP-ribosylase.</text>
</comment>
<evidence type="ECO:0000313" key="7">
    <source>
        <dbReference type="Proteomes" id="UP001606300"/>
    </source>
</evidence>
<evidence type="ECO:0000313" key="6">
    <source>
        <dbReference type="EMBL" id="MFG6414326.1"/>
    </source>
</evidence>
<dbReference type="InterPro" id="IPR002745">
    <property type="entry name" value="Ptrans_KptA/Tpt1"/>
</dbReference>
<dbReference type="InterPro" id="IPR042081">
    <property type="entry name" value="RNA_2'-PTrans_C"/>
</dbReference>
<comment type="similarity">
    <text evidence="1 5">Belongs to the KptA/TPT1 family.</text>
</comment>
<keyword evidence="3 5" id="KW-0520">NAD</keyword>
<dbReference type="RefSeq" id="WP_394470402.1">
    <property type="nucleotide sequence ID" value="NZ_JBIGHY010000003.1"/>
</dbReference>
<keyword evidence="7" id="KW-1185">Reference proteome</keyword>
<proteinExistence type="inferred from homology"/>
<name>A0ABW7ELG0_9BURK</name>
<dbReference type="Proteomes" id="UP001606300">
    <property type="component" value="Unassembled WGS sequence"/>
</dbReference>
<dbReference type="InterPro" id="IPR042080">
    <property type="entry name" value="RNA_2'-PTrans_N"/>
</dbReference>
<accession>A0ABW7ELG0</accession>
<dbReference type="EC" id="2.7.1.-" evidence="5"/>
<reference evidence="6 7" key="1">
    <citation type="submission" date="2024-09" db="EMBL/GenBank/DDBJ databases">
        <title>Novel species of the genus Pelomonas and Roseateles isolated from streams.</title>
        <authorList>
            <person name="Lu H."/>
        </authorList>
    </citation>
    <scope>NUCLEOTIDE SEQUENCE [LARGE SCALE GENOMIC DNA]</scope>
    <source>
        <strain evidence="6 7">DC23W</strain>
    </source>
</reference>
<dbReference type="Gene3D" id="1.10.10.970">
    <property type="entry name" value="RNA 2'-phosphotransferase, Tpt1/KptA family, N-terminal domain"/>
    <property type="match status" value="1"/>
</dbReference>
<evidence type="ECO:0000256" key="3">
    <source>
        <dbReference type="ARBA" id="ARBA00023027"/>
    </source>
</evidence>
<evidence type="ECO:0000256" key="1">
    <source>
        <dbReference type="ARBA" id="ARBA00009836"/>
    </source>
</evidence>
<keyword evidence="2 5" id="KW-0808">Transferase</keyword>
<dbReference type="InterPro" id="IPR022928">
    <property type="entry name" value="RNA_2'-PTrans_KptA"/>
</dbReference>
<dbReference type="HAMAP" id="MF_00299">
    <property type="entry name" value="KptA"/>
    <property type="match status" value="1"/>
</dbReference>
<comment type="caution">
    <text evidence="6">The sequence shown here is derived from an EMBL/GenBank/DDBJ whole genome shotgun (WGS) entry which is preliminary data.</text>
</comment>
<dbReference type="Gene3D" id="3.20.170.30">
    <property type="match status" value="1"/>
</dbReference>
<dbReference type="Pfam" id="PF01885">
    <property type="entry name" value="PTS_2-RNA"/>
    <property type="match status" value="1"/>
</dbReference>
<evidence type="ECO:0000256" key="2">
    <source>
        <dbReference type="ARBA" id="ARBA00022679"/>
    </source>
</evidence>